<accession>K6UNB1</accession>
<gene>
    <name evidence="3" type="ORF">AUCHE_17_00430</name>
</gene>
<dbReference type="Pfam" id="PF07859">
    <property type="entry name" value="Abhydrolase_3"/>
    <property type="match status" value="1"/>
</dbReference>
<name>K6UNB1_9MICO</name>
<dbReference type="InterPro" id="IPR029058">
    <property type="entry name" value="AB_hydrolase_fold"/>
</dbReference>
<comment type="caution">
    <text evidence="3">The sequence shown here is derived from an EMBL/GenBank/DDBJ whole genome shotgun (WGS) entry which is preliminary data.</text>
</comment>
<protein>
    <recommendedName>
        <fullName evidence="2">Alpha/beta hydrolase fold-3 domain-containing protein</fullName>
    </recommendedName>
</protein>
<dbReference type="eggNOG" id="COG0657">
    <property type="taxonomic scope" value="Bacteria"/>
</dbReference>
<dbReference type="Proteomes" id="UP000008495">
    <property type="component" value="Unassembled WGS sequence"/>
</dbReference>
<dbReference type="SUPFAM" id="SSF53474">
    <property type="entry name" value="alpha/beta-Hydrolases"/>
    <property type="match status" value="1"/>
</dbReference>
<feature type="domain" description="Alpha/beta hydrolase fold-3" evidence="2">
    <location>
        <begin position="74"/>
        <end position="274"/>
    </location>
</feature>
<dbReference type="RefSeq" id="WP_006503588.1">
    <property type="nucleotide sequence ID" value="NZ_BAGZ01000017.1"/>
</dbReference>
<evidence type="ECO:0000313" key="3">
    <source>
        <dbReference type="EMBL" id="GAB78831.1"/>
    </source>
</evidence>
<reference evidence="3 4" key="1">
    <citation type="submission" date="2012-08" db="EMBL/GenBank/DDBJ databases">
        <title>Whole genome shotgun sequence of Austwickia chelonae NBRC 105200.</title>
        <authorList>
            <person name="Yoshida I."/>
            <person name="Hosoyama A."/>
            <person name="Tsuchikane K."/>
            <person name="Katsumata H."/>
            <person name="Ando Y."/>
            <person name="Ohji S."/>
            <person name="Hamada M."/>
            <person name="Tamura T."/>
            <person name="Yamazoe A."/>
            <person name="Yamazaki S."/>
            <person name="Fujita N."/>
        </authorList>
    </citation>
    <scope>NUCLEOTIDE SEQUENCE [LARGE SCALE GENOMIC DNA]</scope>
    <source>
        <strain evidence="3 4">NBRC 105200</strain>
    </source>
</reference>
<dbReference type="Gene3D" id="3.40.50.1820">
    <property type="entry name" value="alpha/beta hydrolase"/>
    <property type="match status" value="1"/>
</dbReference>
<sequence length="329" mass="36238">MSLSMTLTRTVGRFVYRTPTRPTSRRPIHSLDPYRCAAPPPMSLRRRCFISRIHTGGRPALRLDPVQNSTDIEVVYLHGGGYLHPLSRWHWDTIARVIARTGAAVTVPSYGLAPQHTVDQAIPVLDSVYRQVVDAADGRRLVLMGDSSGGALAVAQAIRARDEGLRAADRIVLLSPWVDASLTNPTAKALERRDIKLRCDTLVEAARHWAGERETTDPMISPINDTLADLPAMTIYQGGHDILRPDVRLFAAKARAAGTRVDMREAPDGFHVYTSAFWTPEGRAAWEGIRDAVRGTTADGLPCHTFRDIPDSVPTLLPVTLPRPEPPTE</sequence>
<keyword evidence="4" id="KW-1185">Reference proteome</keyword>
<dbReference type="EMBL" id="BAGZ01000017">
    <property type="protein sequence ID" value="GAB78831.1"/>
    <property type="molecule type" value="Genomic_DNA"/>
</dbReference>
<dbReference type="PANTHER" id="PTHR48081">
    <property type="entry name" value="AB HYDROLASE SUPERFAMILY PROTEIN C4A8.06C"/>
    <property type="match status" value="1"/>
</dbReference>
<organism evidence="3 4">
    <name type="scientific">Austwickia chelonae NBRC 105200</name>
    <dbReference type="NCBI Taxonomy" id="1184607"/>
    <lineage>
        <taxon>Bacteria</taxon>
        <taxon>Bacillati</taxon>
        <taxon>Actinomycetota</taxon>
        <taxon>Actinomycetes</taxon>
        <taxon>Micrococcales</taxon>
        <taxon>Dermatophilaceae</taxon>
        <taxon>Austwickia</taxon>
    </lineage>
</organism>
<dbReference type="OrthoDB" id="9803828at2"/>
<evidence type="ECO:0000256" key="1">
    <source>
        <dbReference type="ARBA" id="ARBA00022801"/>
    </source>
</evidence>
<dbReference type="InterPro" id="IPR013094">
    <property type="entry name" value="AB_hydrolase_3"/>
</dbReference>
<evidence type="ECO:0000259" key="2">
    <source>
        <dbReference type="Pfam" id="PF07859"/>
    </source>
</evidence>
<keyword evidence="1" id="KW-0378">Hydrolase</keyword>
<evidence type="ECO:0000313" key="4">
    <source>
        <dbReference type="Proteomes" id="UP000008495"/>
    </source>
</evidence>
<dbReference type="GO" id="GO:0016787">
    <property type="term" value="F:hydrolase activity"/>
    <property type="evidence" value="ECO:0007669"/>
    <property type="project" value="UniProtKB-KW"/>
</dbReference>
<dbReference type="PANTHER" id="PTHR48081:SF8">
    <property type="entry name" value="ALPHA_BETA HYDROLASE FOLD-3 DOMAIN-CONTAINING PROTEIN-RELATED"/>
    <property type="match status" value="1"/>
</dbReference>
<dbReference type="AlphaFoldDB" id="K6UNB1"/>
<dbReference type="InterPro" id="IPR050300">
    <property type="entry name" value="GDXG_lipolytic_enzyme"/>
</dbReference>
<dbReference type="STRING" id="100225.SAMN05421595_0042"/>
<proteinExistence type="predicted"/>